<name>A0A538U2B4_UNCEI</name>
<evidence type="ECO:0000313" key="2">
    <source>
        <dbReference type="EMBL" id="TMQ70018.1"/>
    </source>
</evidence>
<dbReference type="EMBL" id="VBPA01000243">
    <property type="protein sequence ID" value="TMQ70018.1"/>
    <property type="molecule type" value="Genomic_DNA"/>
</dbReference>
<keyword evidence="1" id="KW-0472">Membrane</keyword>
<evidence type="ECO:0000256" key="1">
    <source>
        <dbReference type="SAM" id="Phobius"/>
    </source>
</evidence>
<accession>A0A538U2B4</accession>
<dbReference type="Proteomes" id="UP000319836">
    <property type="component" value="Unassembled WGS sequence"/>
</dbReference>
<feature type="transmembrane region" description="Helical" evidence="1">
    <location>
        <begin position="20"/>
        <end position="42"/>
    </location>
</feature>
<evidence type="ECO:0008006" key="4">
    <source>
        <dbReference type="Google" id="ProtNLM"/>
    </source>
</evidence>
<proteinExistence type="predicted"/>
<keyword evidence="1" id="KW-1133">Transmembrane helix</keyword>
<sequence length="123" mass="13507">MRFEGRHEPLLPWPRFFGRLARSALATAALIGGSLLIGMLGYRTLGHLPWIDSLLNASMILTGMGPVDRMETAAAKLFAAGYALFSGVAFLSSMGLLLAPMVHRFLHRFHLESEADLENPPEE</sequence>
<gene>
    <name evidence="2" type="ORF">E6K80_09850</name>
</gene>
<keyword evidence="1" id="KW-0812">Transmembrane</keyword>
<protein>
    <recommendedName>
        <fullName evidence="4">Two pore domain potassium channel family protein</fullName>
    </recommendedName>
</protein>
<dbReference type="AlphaFoldDB" id="A0A538U2B4"/>
<comment type="caution">
    <text evidence="2">The sequence shown here is derived from an EMBL/GenBank/DDBJ whole genome shotgun (WGS) entry which is preliminary data.</text>
</comment>
<organism evidence="2 3">
    <name type="scientific">Eiseniibacteriota bacterium</name>
    <dbReference type="NCBI Taxonomy" id="2212470"/>
    <lineage>
        <taxon>Bacteria</taxon>
        <taxon>Candidatus Eiseniibacteriota</taxon>
    </lineage>
</organism>
<feature type="transmembrane region" description="Helical" evidence="1">
    <location>
        <begin position="79"/>
        <end position="99"/>
    </location>
</feature>
<reference evidence="2 3" key="1">
    <citation type="journal article" date="2019" name="Nat. Microbiol.">
        <title>Mediterranean grassland soil C-N compound turnover is dependent on rainfall and depth, and is mediated by genomically divergent microorganisms.</title>
        <authorList>
            <person name="Diamond S."/>
            <person name="Andeer P.F."/>
            <person name="Li Z."/>
            <person name="Crits-Christoph A."/>
            <person name="Burstein D."/>
            <person name="Anantharaman K."/>
            <person name="Lane K.R."/>
            <person name="Thomas B.C."/>
            <person name="Pan C."/>
            <person name="Northen T.R."/>
            <person name="Banfield J.F."/>
        </authorList>
    </citation>
    <scope>NUCLEOTIDE SEQUENCE [LARGE SCALE GENOMIC DNA]</scope>
    <source>
        <strain evidence="2">WS_10</strain>
    </source>
</reference>
<evidence type="ECO:0000313" key="3">
    <source>
        <dbReference type="Proteomes" id="UP000319836"/>
    </source>
</evidence>